<keyword evidence="10" id="KW-0969">Cilium</keyword>
<evidence type="ECO:0000256" key="6">
    <source>
        <dbReference type="RuleBase" id="RU362116"/>
    </source>
</evidence>
<dbReference type="NCBIfam" id="TIGR02488">
    <property type="entry name" value="flgG_G_neg"/>
    <property type="match status" value="1"/>
</dbReference>
<dbReference type="InterPro" id="IPR053967">
    <property type="entry name" value="LlgE_F_G-like_D1"/>
</dbReference>
<dbReference type="NCBIfam" id="TIGR03506">
    <property type="entry name" value="FlgEFG_subfam"/>
    <property type="match status" value="2"/>
</dbReference>
<evidence type="ECO:0000256" key="1">
    <source>
        <dbReference type="ARBA" id="ARBA00004117"/>
    </source>
</evidence>
<evidence type="ECO:0000256" key="5">
    <source>
        <dbReference type="NCBIfam" id="TIGR02488"/>
    </source>
</evidence>
<dbReference type="Pfam" id="PF00460">
    <property type="entry name" value="Flg_bb_rod"/>
    <property type="match status" value="1"/>
</dbReference>
<dbReference type="RefSeq" id="WP_092348971.1">
    <property type="nucleotide sequence ID" value="NZ_CZVW01000007.1"/>
</dbReference>
<evidence type="ECO:0000259" key="7">
    <source>
        <dbReference type="Pfam" id="PF00460"/>
    </source>
</evidence>
<dbReference type="Pfam" id="PF22692">
    <property type="entry name" value="LlgE_F_G_D1"/>
    <property type="match status" value="1"/>
</dbReference>
<proteinExistence type="inferred from homology"/>
<evidence type="ECO:0000256" key="3">
    <source>
        <dbReference type="ARBA" id="ARBA00017948"/>
    </source>
</evidence>
<dbReference type="OrthoDB" id="9804559at2"/>
<keyword evidence="10" id="KW-0966">Cell projection</keyword>
<dbReference type="InterPro" id="IPR020013">
    <property type="entry name" value="Flagellar_FlgE/F/G"/>
</dbReference>
<name>A0A0P1MWG0_9BACT</name>
<dbReference type="InterPro" id="IPR010930">
    <property type="entry name" value="Flg_bb/hook_C_dom"/>
</dbReference>
<dbReference type="Pfam" id="PF06429">
    <property type="entry name" value="Flg_bbr_C"/>
    <property type="match status" value="1"/>
</dbReference>
<feature type="domain" description="Flagellar basal-body/hook protein C-terminal" evidence="8">
    <location>
        <begin position="216"/>
        <end position="261"/>
    </location>
</feature>
<feature type="domain" description="Flagellar hook protein FlgE/F/G-like D1" evidence="9">
    <location>
        <begin position="97"/>
        <end position="160"/>
    </location>
</feature>
<dbReference type="AlphaFoldDB" id="A0A0P1MWG0"/>
<evidence type="ECO:0000313" key="11">
    <source>
        <dbReference type="Proteomes" id="UP000199197"/>
    </source>
</evidence>
<dbReference type="SUPFAM" id="SSF117143">
    <property type="entry name" value="Flagellar hook protein flgE"/>
    <property type="match status" value="1"/>
</dbReference>
<dbReference type="GO" id="GO:0009426">
    <property type="term" value="C:bacterial-type flagellum basal body, distal rod"/>
    <property type="evidence" value="ECO:0007669"/>
    <property type="project" value="UniProtKB-UniRule"/>
</dbReference>
<evidence type="ECO:0000256" key="4">
    <source>
        <dbReference type="ARBA" id="ARBA00023143"/>
    </source>
</evidence>
<dbReference type="InterPro" id="IPR012834">
    <property type="entry name" value="FlgG_G_neg"/>
</dbReference>
<comment type="similarity">
    <text evidence="2 6">Belongs to the flagella basal body rod proteins family.</text>
</comment>
<dbReference type="EMBL" id="CZVW01000007">
    <property type="protein sequence ID" value="CUT00376.1"/>
    <property type="molecule type" value="Genomic_DNA"/>
</dbReference>
<protein>
    <recommendedName>
        <fullName evidence="3 5">Flagellar basal-body rod protein FlgG</fullName>
    </recommendedName>
</protein>
<keyword evidence="11" id="KW-1185">Reference proteome</keyword>
<dbReference type="Proteomes" id="UP000199197">
    <property type="component" value="Unassembled WGS sequence"/>
</dbReference>
<reference evidence="11" key="1">
    <citation type="submission" date="2015-11" db="EMBL/GenBank/DDBJ databases">
        <authorList>
            <person name="Varghese N."/>
        </authorList>
    </citation>
    <scope>NUCLEOTIDE SEQUENCE [LARGE SCALE GENOMIC DNA]</scope>
    <source>
        <strain evidence="11">JGI-23</strain>
    </source>
</reference>
<comment type="subcellular location">
    <subcellularLocation>
        <location evidence="1 6">Bacterial flagellum basal body</location>
    </subcellularLocation>
</comment>
<keyword evidence="10" id="KW-0282">Flagellum</keyword>
<accession>A0A0P1MWG0</accession>
<feature type="domain" description="Flagellar basal body rod protein N-terminal" evidence="7">
    <location>
        <begin position="5"/>
        <end position="35"/>
    </location>
</feature>
<dbReference type="PANTHER" id="PTHR30435:SF19">
    <property type="entry name" value="FLAGELLAR BASAL-BODY ROD PROTEIN FLGG"/>
    <property type="match status" value="1"/>
</dbReference>
<gene>
    <name evidence="10" type="ORF">JGI23_00845</name>
</gene>
<organism evidence="10 11">
    <name type="scientific">Candidatus Chryseopegocella kryptomonas</name>
    <dbReference type="NCBI Taxonomy" id="1633643"/>
    <lineage>
        <taxon>Bacteria</taxon>
        <taxon>Pseudomonadati</taxon>
        <taxon>Candidatus Kryptoniota</taxon>
        <taxon>Candidatus Chryseopegocella</taxon>
    </lineage>
</organism>
<sequence length="263" mass="28663">MERALRTAATGMYAQQINIDVIAHNLANVNTTSFKRSRAEFQDLMYQILKSPNSSSQNGNVEASSEIQIGTGVQTVATLRDFKQGDLQPTNNPLDVAINGDGFFQLRKPDGTIAYTRDGSFKISRDGRLVNSSGYVLEPEIVIPETAIAISISKDGVVEVLNSGEVEPVEIGRIELVKFVNPAGLRSIGNNLYVETQASGQPIFGTPGSEGFGELMQGCLESSNVDIVEEMVNMIVAQRAYEINSKTIKTVEEMLQMANNLKR</sequence>
<dbReference type="GO" id="GO:0071978">
    <property type="term" value="P:bacterial-type flagellum-dependent swarming motility"/>
    <property type="evidence" value="ECO:0007669"/>
    <property type="project" value="TreeGrafter"/>
</dbReference>
<evidence type="ECO:0000313" key="10">
    <source>
        <dbReference type="EMBL" id="CUT00376.1"/>
    </source>
</evidence>
<evidence type="ECO:0000256" key="2">
    <source>
        <dbReference type="ARBA" id="ARBA00009677"/>
    </source>
</evidence>
<dbReference type="PANTHER" id="PTHR30435">
    <property type="entry name" value="FLAGELLAR PROTEIN"/>
    <property type="match status" value="1"/>
</dbReference>
<dbReference type="InterPro" id="IPR001444">
    <property type="entry name" value="Flag_bb_rod_N"/>
</dbReference>
<keyword evidence="4 6" id="KW-0975">Bacterial flagellum</keyword>
<evidence type="ECO:0000259" key="9">
    <source>
        <dbReference type="Pfam" id="PF22692"/>
    </source>
</evidence>
<evidence type="ECO:0000259" key="8">
    <source>
        <dbReference type="Pfam" id="PF06429"/>
    </source>
</evidence>
<dbReference type="InterPro" id="IPR037925">
    <property type="entry name" value="FlgE/F/G-like"/>
</dbReference>